<dbReference type="SUPFAM" id="SSF54285">
    <property type="entry name" value="MoaD/ThiS"/>
    <property type="match status" value="1"/>
</dbReference>
<comment type="caution">
    <text evidence="1">The sequence shown here is derived from an EMBL/GenBank/DDBJ whole genome shotgun (WGS) entry which is preliminary data.</text>
</comment>
<dbReference type="EMBL" id="JAXAVW010000045">
    <property type="protein sequence ID" value="MDX8036492.1"/>
    <property type="molecule type" value="Genomic_DNA"/>
</dbReference>
<reference evidence="1 2" key="2">
    <citation type="submission" date="2023-11" db="EMBL/GenBank/DDBJ databases">
        <authorList>
            <person name="Lara A.C."/>
            <person name="Chronakova A."/>
        </authorList>
    </citation>
    <scope>NUCLEOTIDE SEQUENCE [LARGE SCALE GENOMIC DNA]</scope>
    <source>
        <strain evidence="1 2">BCCO 10_0856</strain>
    </source>
</reference>
<dbReference type="Proteomes" id="UP001285521">
    <property type="component" value="Unassembled WGS sequence"/>
</dbReference>
<proteinExistence type="predicted"/>
<protein>
    <submittedName>
        <fullName evidence="1">MoaD/ThiS family protein</fullName>
    </submittedName>
</protein>
<name>A0ABU4TF43_9PSEU</name>
<evidence type="ECO:0000313" key="1">
    <source>
        <dbReference type="EMBL" id="MDX8036492.1"/>
    </source>
</evidence>
<dbReference type="InterPro" id="IPR016155">
    <property type="entry name" value="Mopterin_synth/thiamin_S_b"/>
</dbReference>
<sequence length="95" mass="9633">MTVKSPGTSPGTAVKIRYFAGARAAAGVTDEDLLLDASEPTVALVVSTIRERHGAQLGKVLAASSFLLDGVAVRDTSTRVPAGAQLDVLPPFAGG</sequence>
<evidence type="ECO:0000313" key="2">
    <source>
        <dbReference type="Proteomes" id="UP001285521"/>
    </source>
</evidence>
<dbReference type="Pfam" id="PF02597">
    <property type="entry name" value="ThiS"/>
    <property type="match status" value="1"/>
</dbReference>
<dbReference type="Gene3D" id="3.10.20.30">
    <property type="match status" value="1"/>
</dbReference>
<gene>
    <name evidence="1" type="ORF">SK803_40390</name>
</gene>
<organism evidence="1 2">
    <name type="scientific">Lentzea miocenica</name>
    <dbReference type="NCBI Taxonomy" id="3095431"/>
    <lineage>
        <taxon>Bacteria</taxon>
        <taxon>Bacillati</taxon>
        <taxon>Actinomycetota</taxon>
        <taxon>Actinomycetes</taxon>
        <taxon>Pseudonocardiales</taxon>
        <taxon>Pseudonocardiaceae</taxon>
        <taxon>Lentzea</taxon>
    </lineage>
</organism>
<dbReference type="InterPro" id="IPR003749">
    <property type="entry name" value="ThiS/MoaD-like"/>
</dbReference>
<accession>A0ABU4TF43</accession>
<dbReference type="RefSeq" id="WP_319971488.1">
    <property type="nucleotide sequence ID" value="NZ_JAXAVW010000045.1"/>
</dbReference>
<keyword evidence="2" id="KW-1185">Reference proteome</keyword>
<dbReference type="InterPro" id="IPR012675">
    <property type="entry name" value="Beta-grasp_dom_sf"/>
</dbReference>
<reference evidence="1 2" key="1">
    <citation type="submission" date="2023-11" db="EMBL/GenBank/DDBJ databases">
        <title>Lentzea sokolovensis, sp. nov., Lentzea kristufkii, sp. nov., and Lentzea miocenensis, sp. nov., rare actinobacteria from Sokolov Coal Basin, Miocene lacustrine sediment, Czech Republic.</title>
        <authorList>
            <person name="Lara A."/>
            <person name="Kotroba L."/>
            <person name="Nouioui I."/>
            <person name="Neumann-Schaal M."/>
            <person name="Mast Y."/>
            <person name="Chronakova A."/>
        </authorList>
    </citation>
    <scope>NUCLEOTIDE SEQUENCE [LARGE SCALE GENOMIC DNA]</scope>
    <source>
        <strain evidence="1 2">BCCO 10_0856</strain>
    </source>
</reference>